<reference evidence="1" key="3">
    <citation type="submission" date="2025-09" db="UniProtKB">
        <authorList>
            <consortium name="Ensembl"/>
        </authorList>
    </citation>
    <scope>IDENTIFICATION</scope>
</reference>
<dbReference type="InParanoid" id="A0A7N5KJ77"/>
<sequence>MSLGETVGRLCLSLASVRLAWRMWSPLTRSLYVNMRSGPDRQAGGRTTSSRSARKRFSVCIFTRRLSETDC</sequence>
<reference evidence="1 2" key="1">
    <citation type="journal article" date="2010" name="Nature">
        <title>The sequence and de novo assembly of the giant panda genome.</title>
        <authorList>
            <person name="Li R."/>
            <person name="Fan W."/>
            <person name="Tian G."/>
            <person name="Zhu H."/>
            <person name="He L."/>
            <person name="Cai J."/>
            <person name="Huang Q."/>
            <person name="Cai Q."/>
            <person name="Li B."/>
            <person name="Bai Y."/>
            <person name="Zhang Z."/>
            <person name="Zhang Y."/>
            <person name="Wang W."/>
            <person name="Li J."/>
            <person name="Wei F."/>
            <person name="Li H."/>
            <person name="Jian M."/>
            <person name="Li J."/>
            <person name="Zhang Z."/>
            <person name="Nielsen R."/>
            <person name="Li D."/>
            <person name="Gu W."/>
            <person name="Yang Z."/>
            <person name="Xuan Z."/>
            <person name="Ryder O.A."/>
            <person name="Leung F.C."/>
            <person name="Zhou Y."/>
            <person name="Cao J."/>
            <person name="Sun X."/>
            <person name="Fu Y."/>
            <person name="Fang X."/>
            <person name="Guo X."/>
            <person name="Wang B."/>
            <person name="Hou R."/>
            <person name="Shen F."/>
            <person name="Mu B."/>
            <person name="Ni P."/>
            <person name="Lin R."/>
            <person name="Qian W."/>
            <person name="Wang G."/>
            <person name="Yu C."/>
            <person name="Nie W."/>
            <person name="Wang J."/>
            <person name="Wu Z."/>
            <person name="Liang H."/>
            <person name="Min J."/>
            <person name="Wu Q."/>
            <person name="Cheng S."/>
            <person name="Ruan J."/>
            <person name="Wang M."/>
            <person name="Shi Z."/>
            <person name="Wen M."/>
            <person name="Liu B."/>
            <person name="Ren X."/>
            <person name="Zheng H."/>
            <person name="Dong D."/>
            <person name="Cook K."/>
            <person name="Shan G."/>
            <person name="Zhang H."/>
            <person name="Kosiol C."/>
            <person name="Xie X."/>
            <person name="Lu Z."/>
            <person name="Zheng H."/>
            <person name="Li Y."/>
            <person name="Steiner C.C."/>
            <person name="Lam T.T."/>
            <person name="Lin S."/>
            <person name="Zhang Q."/>
            <person name="Li G."/>
            <person name="Tian J."/>
            <person name="Gong T."/>
            <person name="Liu H."/>
            <person name="Zhang D."/>
            <person name="Fang L."/>
            <person name="Ye C."/>
            <person name="Zhang J."/>
            <person name="Hu W."/>
            <person name="Xu A."/>
            <person name="Ren Y."/>
            <person name="Zhang G."/>
            <person name="Bruford M.W."/>
            <person name="Li Q."/>
            <person name="Ma L."/>
            <person name="Guo Y."/>
            <person name="An N."/>
            <person name="Hu Y."/>
            <person name="Zheng Y."/>
            <person name="Shi Y."/>
            <person name="Li Z."/>
            <person name="Liu Q."/>
            <person name="Chen Y."/>
            <person name="Zhao J."/>
            <person name="Qu N."/>
            <person name="Zhao S."/>
            <person name="Tian F."/>
            <person name="Wang X."/>
            <person name="Wang H."/>
            <person name="Xu L."/>
            <person name="Liu X."/>
            <person name="Vinar T."/>
            <person name="Wang Y."/>
            <person name="Lam T.W."/>
            <person name="Yiu S.M."/>
            <person name="Liu S."/>
            <person name="Zhang H."/>
            <person name="Li D."/>
            <person name="Huang Y."/>
            <person name="Wang X."/>
            <person name="Yang G."/>
            <person name="Jiang Z."/>
            <person name="Wang J."/>
            <person name="Qin N."/>
            <person name="Li L."/>
            <person name="Li J."/>
            <person name="Bolund L."/>
            <person name="Kristiansen K."/>
            <person name="Wong G.K."/>
            <person name="Olson M."/>
            <person name="Zhang X."/>
            <person name="Li S."/>
            <person name="Yang H."/>
            <person name="Wang J."/>
            <person name="Wang J."/>
        </authorList>
    </citation>
    <scope>NUCLEOTIDE SEQUENCE [LARGE SCALE GENOMIC DNA]</scope>
</reference>
<accession>A0A7N5KJ77</accession>
<reference evidence="1" key="2">
    <citation type="submission" date="2025-08" db="UniProtKB">
        <authorList>
            <consortium name="Ensembl"/>
        </authorList>
    </citation>
    <scope>IDENTIFICATION</scope>
</reference>
<name>A0A7N5KJ77_AILME</name>
<evidence type="ECO:0000313" key="2">
    <source>
        <dbReference type="Proteomes" id="UP000008912"/>
    </source>
</evidence>
<proteinExistence type="predicted"/>
<dbReference type="Ensembl" id="ENSAMET00000039581.1">
    <property type="protein sequence ID" value="ENSAMEP00000041040.1"/>
    <property type="gene ID" value="ENSAMEG00000024183.1"/>
</dbReference>
<dbReference type="AlphaFoldDB" id="A0A7N5KJ77"/>
<protein>
    <submittedName>
        <fullName evidence="1">Uncharacterized protein</fullName>
    </submittedName>
</protein>
<dbReference type="GeneTree" id="ENSGT01050000248333"/>
<keyword evidence="2" id="KW-1185">Reference proteome</keyword>
<evidence type="ECO:0000313" key="1">
    <source>
        <dbReference type="Ensembl" id="ENSAMEP00000041040.1"/>
    </source>
</evidence>
<dbReference type="Proteomes" id="UP000008912">
    <property type="component" value="Unassembled WGS sequence"/>
</dbReference>
<organism evidence="1 2">
    <name type="scientific">Ailuropoda melanoleuca</name>
    <name type="common">Giant panda</name>
    <dbReference type="NCBI Taxonomy" id="9646"/>
    <lineage>
        <taxon>Eukaryota</taxon>
        <taxon>Metazoa</taxon>
        <taxon>Chordata</taxon>
        <taxon>Craniata</taxon>
        <taxon>Vertebrata</taxon>
        <taxon>Euteleostomi</taxon>
        <taxon>Mammalia</taxon>
        <taxon>Eutheria</taxon>
        <taxon>Laurasiatheria</taxon>
        <taxon>Carnivora</taxon>
        <taxon>Caniformia</taxon>
        <taxon>Ursidae</taxon>
        <taxon>Ailuropoda</taxon>
    </lineage>
</organism>